<reference evidence="2 3" key="1">
    <citation type="journal article" date="2011" name="PLoS Genet.">
        <title>Comparative genomic analysis of human fungal pathogens causing paracoccidioidomycosis.</title>
        <authorList>
            <person name="Desjardins C.A."/>
            <person name="Champion M.D."/>
            <person name="Holder J.W."/>
            <person name="Muszewska A."/>
            <person name="Goldberg J."/>
            <person name="Bailao A.M."/>
            <person name="Brigido M.M."/>
            <person name="Ferreira M.E."/>
            <person name="Garcia A.M."/>
            <person name="Grynberg M."/>
            <person name="Gujja S."/>
            <person name="Heiman D.I."/>
            <person name="Henn M.R."/>
            <person name="Kodira C.D."/>
            <person name="Leon-Narvaez H."/>
            <person name="Longo L.V."/>
            <person name="Ma L.J."/>
            <person name="Malavazi I."/>
            <person name="Matsuo A.L."/>
            <person name="Morais F.V."/>
            <person name="Pereira M."/>
            <person name="Rodriguez-Brito S."/>
            <person name="Sakthikumar S."/>
            <person name="Salem-Izacc S.M."/>
            <person name="Sykes S.M."/>
            <person name="Teixeira M.M."/>
            <person name="Vallejo M.C."/>
            <person name="Walter M.E."/>
            <person name="Yandava C."/>
            <person name="Young S."/>
            <person name="Zeng Q."/>
            <person name="Zucker J."/>
            <person name="Felipe M.S."/>
            <person name="Goldman G.H."/>
            <person name="Haas B.J."/>
            <person name="McEwen J.G."/>
            <person name="Nino-Vega G."/>
            <person name="Puccia R."/>
            <person name="San-Blas G."/>
            <person name="Soares C.M."/>
            <person name="Birren B.W."/>
            <person name="Cuomo C.A."/>
        </authorList>
    </citation>
    <scope>NUCLEOTIDE SEQUENCE [LARGE SCALE GENOMIC DNA]</scope>
    <source>
        <strain evidence="3">ATCC MYA-826 / Pb01</strain>
    </source>
</reference>
<evidence type="ECO:0000313" key="2">
    <source>
        <dbReference type="EMBL" id="EEH39109.2"/>
    </source>
</evidence>
<proteinExistence type="predicted"/>
<name>C1GSS6_PARBA</name>
<organism evidence="2 3">
    <name type="scientific">Paracoccidioides lutzii (strain ATCC MYA-826 / Pb01)</name>
    <name type="common">Paracoccidioides brasiliensis</name>
    <dbReference type="NCBI Taxonomy" id="502779"/>
    <lineage>
        <taxon>Eukaryota</taxon>
        <taxon>Fungi</taxon>
        <taxon>Dikarya</taxon>
        <taxon>Ascomycota</taxon>
        <taxon>Pezizomycotina</taxon>
        <taxon>Eurotiomycetes</taxon>
        <taxon>Eurotiomycetidae</taxon>
        <taxon>Onygenales</taxon>
        <taxon>Ajellomycetaceae</taxon>
        <taxon>Paracoccidioides</taxon>
    </lineage>
</organism>
<evidence type="ECO:0000313" key="3">
    <source>
        <dbReference type="Proteomes" id="UP000002059"/>
    </source>
</evidence>
<dbReference type="GeneID" id="9099859"/>
<evidence type="ECO:0000256" key="1">
    <source>
        <dbReference type="SAM" id="MobiDB-lite"/>
    </source>
</evidence>
<dbReference type="VEuPathDB" id="FungiDB:PAAG_01571"/>
<feature type="region of interest" description="Disordered" evidence="1">
    <location>
        <begin position="32"/>
        <end position="74"/>
    </location>
</feature>
<dbReference type="KEGG" id="pbl:PAAG_01571"/>
<gene>
    <name evidence="2" type="ORF">PAAG_01571</name>
</gene>
<dbReference type="HOGENOM" id="CLU_1865727_0_0_1"/>
<dbReference type="eggNOG" id="ENOG502T6X4">
    <property type="taxonomic scope" value="Eukaryota"/>
</dbReference>
<keyword evidence="3" id="KW-1185">Reference proteome</keyword>
<protein>
    <submittedName>
        <fullName evidence="2">Uncharacterized protein</fullName>
    </submittedName>
</protein>
<accession>C1GSS6</accession>
<dbReference type="RefSeq" id="XP_015701290.1">
    <property type="nucleotide sequence ID" value="XM_015844382.1"/>
</dbReference>
<dbReference type="Proteomes" id="UP000002059">
    <property type="component" value="Partially assembled WGS sequence"/>
</dbReference>
<dbReference type="AlphaFoldDB" id="C1GSS6"/>
<dbReference type="EMBL" id="KN293994">
    <property type="protein sequence ID" value="EEH39109.2"/>
    <property type="molecule type" value="Genomic_DNA"/>
</dbReference>
<sequence length="137" mass="14415">MGLLNPYLATTSRHTRSSYVRCTRNQHVCLAAGATGKNGPGDGKGEGRGRGRGRGRGGETGEGDSDDKLGRKQDHANHVASAACHHAIWRMANGDCDCDCDCVIAAKRCAADRLNSIQFLSTVVGGWGGSEAEDTIQ</sequence>